<dbReference type="PANTHER" id="PTHR43332:SF2">
    <property type="entry name" value="INNER MEMBRANE TRANSPORT PERMEASE YADH"/>
    <property type="match status" value="1"/>
</dbReference>
<dbReference type="PANTHER" id="PTHR43332">
    <property type="entry name" value="INNER MEMBRANE TRANSPORT PERMEASE YADH-RELATED"/>
    <property type="match status" value="1"/>
</dbReference>
<dbReference type="InterPro" id="IPR000412">
    <property type="entry name" value="ABC_2_transport"/>
</dbReference>
<keyword evidence="3 5" id="KW-1133">Transmembrane helix</keyword>
<gene>
    <name evidence="7" type="ORF">K8I29_16725</name>
</gene>
<evidence type="ECO:0000256" key="3">
    <source>
        <dbReference type="ARBA" id="ARBA00022989"/>
    </source>
</evidence>
<feature type="transmembrane region" description="Helical" evidence="5">
    <location>
        <begin position="99"/>
        <end position="130"/>
    </location>
</feature>
<dbReference type="AlphaFoldDB" id="A0A953SEC4"/>
<dbReference type="InterPro" id="IPR013525">
    <property type="entry name" value="ABC2_TM"/>
</dbReference>
<name>A0A953SEC4_9BACT</name>
<dbReference type="PROSITE" id="PS51012">
    <property type="entry name" value="ABC_TM2"/>
    <property type="match status" value="1"/>
</dbReference>
<evidence type="ECO:0000256" key="5">
    <source>
        <dbReference type="RuleBase" id="RU361157"/>
    </source>
</evidence>
<reference evidence="7" key="1">
    <citation type="journal article" date="2021" name="bioRxiv">
        <title>Unraveling nitrogen, sulfur and carbon metabolic pathways and microbial community transcriptional responses to substrate deprivation and toxicity stresses in a bioreactor mimicking anoxic brackish coastal sediment conditions.</title>
        <authorList>
            <person name="Martins P.D."/>
            <person name="Echeveste M.J."/>
            <person name="Arshad A."/>
            <person name="Kurth J."/>
            <person name="Ouboter H."/>
            <person name="Jetten M.S.M."/>
            <person name="Welte C.U."/>
        </authorList>
    </citation>
    <scope>NUCLEOTIDE SEQUENCE</scope>
    <source>
        <strain evidence="7">MAG_39</strain>
    </source>
</reference>
<dbReference type="GO" id="GO:0140359">
    <property type="term" value="F:ABC-type transporter activity"/>
    <property type="evidence" value="ECO:0007669"/>
    <property type="project" value="InterPro"/>
</dbReference>
<accession>A0A953SEC4</accession>
<dbReference type="GO" id="GO:0043190">
    <property type="term" value="C:ATP-binding cassette (ABC) transporter complex"/>
    <property type="evidence" value="ECO:0007669"/>
    <property type="project" value="InterPro"/>
</dbReference>
<dbReference type="PRINTS" id="PR00164">
    <property type="entry name" value="ABC2TRNSPORT"/>
</dbReference>
<evidence type="ECO:0000256" key="2">
    <source>
        <dbReference type="ARBA" id="ARBA00022692"/>
    </source>
</evidence>
<evidence type="ECO:0000259" key="6">
    <source>
        <dbReference type="PROSITE" id="PS51012"/>
    </source>
</evidence>
<organism evidence="7 8">
    <name type="scientific">Candidatus Nitrobium versatile</name>
    <dbReference type="NCBI Taxonomy" id="2884831"/>
    <lineage>
        <taxon>Bacteria</taxon>
        <taxon>Pseudomonadati</taxon>
        <taxon>Nitrospirota</taxon>
        <taxon>Nitrospiria</taxon>
        <taxon>Nitrospirales</taxon>
        <taxon>Nitrospiraceae</taxon>
        <taxon>Candidatus Nitrobium</taxon>
    </lineage>
</organism>
<feature type="transmembrane region" description="Helical" evidence="5">
    <location>
        <begin position="166"/>
        <end position="184"/>
    </location>
</feature>
<evidence type="ECO:0000256" key="4">
    <source>
        <dbReference type="ARBA" id="ARBA00023136"/>
    </source>
</evidence>
<dbReference type="Pfam" id="PF01061">
    <property type="entry name" value="ABC2_membrane"/>
    <property type="match status" value="1"/>
</dbReference>
<comment type="caution">
    <text evidence="7">The sequence shown here is derived from an EMBL/GenBank/DDBJ whole genome shotgun (WGS) entry which is preliminary data.</text>
</comment>
<evidence type="ECO:0000256" key="1">
    <source>
        <dbReference type="ARBA" id="ARBA00004141"/>
    </source>
</evidence>
<protein>
    <recommendedName>
        <fullName evidence="5">Transport permease protein</fullName>
    </recommendedName>
</protein>
<keyword evidence="5" id="KW-1003">Cell membrane</keyword>
<proteinExistence type="inferred from homology"/>
<feature type="domain" description="ABC transmembrane type-2" evidence="6">
    <location>
        <begin position="22"/>
        <end position="243"/>
    </location>
</feature>
<dbReference type="InterPro" id="IPR047817">
    <property type="entry name" value="ABC2_TM_bact-type"/>
</dbReference>
<reference evidence="7" key="2">
    <citation type="submission" date="2021-08" db="EMBL/GenBank/DDBJ databases">
        <authorList>
            <person name="Dalcin Martins P."/>
        </authorList>
    </citation>
    <scope>NUCLEOTIDE SEQUENCE</scope>
    <source>
        <strain evidence="7">MAG_39</strain>
    </source>
</reference>
<dbReference type="PIRSF" id="PIRSF006648">
    <property type="entry name" value="DrrB"/>
    <property type="match status" value="1"/>
</dbReference>
<dbReference type="EMBL" id="JAIOIV010000130">
    <property type="protein sequence ID" value="MBZ0157842.1"/>
    <property type="molecule type" value="Genomic_DNA"/>
</dbReference>
<keyword evidence="4 5" id="KW-0472">Membrane</keyword>
<evidence type="ECO:0000313" key="7">
    <source>
        <dbReference type="EMBL" id="MBZ0157842.1"/>
    </source>
</evidence>
<feature type="transmembrane region" description="Helical" evidence="5">
    <location>
        <begin position="56"/>
        <end position="78"/>
    </location>
</feature>
<feature type="transmembrane region" description="Helical" evidence="5">
    <location>
        <begin position="136"/>
        <end position="159"/>
    </location>
</feature>
<sequence>MKWYPVFYREMLLFRKKVLKFGYVFSSLLFPIIYLLAFGFGLGREIRVGDSSYVEFLLPGIVALTSMTNSFNLVSNALSMGRLYFKSFQVIKQSPTPPAAIMIGITLSGIVRGMAAAAVIFIVGFVLFGIFPFTPLSFLGLLLNLVLFSCMGVVVGMLTKDPEDNALYTNFIIMPMAFFSGSFFPVEKLPSLVRGVVTVMPLHYTNILMRSREITGREGAAVVILLACSLALFLYGARRIRNYSE</sequence>
<dbReference type="Proteomes" id="UP000705867">
    <property type="component" value="Unassembled WGS sequence"/>
</dbReference>
<feature type="transmembrane region" description="Helical" evidence="5">
    <location>
        <begin position="21"/>
        <end position="44"/>
    </location>
</feature>
<feature type="transmembrane region" description="Helical" evidence="5">
    <location>
        <begin position="219"/>
        <end position="237"/>
    </location>
</feature>
<keyword evidence="2 5" id="KW-0812">Transmembrane</keyword>
<comment type="subcellular location">
    <subcellularLocation>
        <location evidence="5">Cell membrane</location>
        <topology evidence="5">Multi-pass membrane protein</topology>
    </subcellularLocation>
    <subcellularLocation>
        <location evidence="1">Membrane</location>
        <topology evidence="1">Multi-pass membrane protein</topology>
    </subcellularLocation>
</comment>
<evidence type="ECO:0000313" key="8">
    <source>
        <dbReference type="Proteomes" id="UP000705867"/>
    </source>
</evidence>
<dbReference type="InterPro" id="IPR052522">
    <property type="entry name" value="ABC-2_transport_permease"/>
</dbReference>
<keyword evidence="5" id="KW-0813">Transport</keyword>
<comment type="similarity">
    <text evidence="5">Belongs to the ABC-2 integral membrane protein family.</text>
</comment>